<proteinExistence type="predicted"/>
<evidence type="ECO:0000313" key="1">
    <source>
        <dbReference type="EMBL" id="MFC4133760.1"/>
    </source>
</evidence>
<dbReference type="RefSeq" id="WP_253750396.1">
    <property type="nucleotide sequence ID" value="NZ_JAMZDZ010000001.1"/>
</dbReference>
<keyword evidence="2" id="KW-1185">Reference proteome</keyword>
<protein>
    <submittedName>
        <fullName evidence="1">DUF3052 domain-containing protein</fullName>
    </submittedName>
</protein>
<evidence type="ECO:0000313" key="2">
    <source>
        <dbReference type="Proteomes" id="UP001595816"/>
    </source>
</evidence>
<accession>A0ABV8LU69</accession>
<reference evidence="2" key="1">
    <citation type="journal article" date="2019" name="Int. J. Syst. Evol. Microbiol.">
        <title>The Global Catalogue of Microorganisms (GCM) 10K type strain sequencing project: providing services to taxonomists for standard genome sequencing and annotation.</title>
        <authorList>
            <consortium name="The Broad Institute Genomics Platform"/>
            <consortium name="The Broad Institute Genome Sequencing Center for Infectious Disease"/>
            <person name="Wu L."/>
            <person name="Ma J."/>
        </authorList>
    </citation>
    <scope>NUCLEOTIDE SEQUENCE [LARGE SCALE GENOMIC DNA]</scope>
    <source>
        <strain evidence="2">CGMCC 4.7289</strain>
    </source>
</reference>
<comment type="caution">
    <text evidence="1">The sequence shown here is derived from an EMBL/GenBank/DDBJ whole genome shotgun (WGS) entry which is preliminary data.</text>
</comment>
<sequence>MSGYSGTPLPRKLGITPTTRLAVLHQPDGLTLHLGVTAHTTLRGPHDVILLFTTSRATLLQALPRVRTAMTPDAAFWVCWPKQTAVKKGLAAPTDLTEDAVRDIALPTGLVDVKVAAIDDTWSGLKLVIRRELR</sequence>
<name>A0ABV8LU69_9ACTN</name>
<dbReference type="EMBL" id="JBHSAY010000013">
    <property type="protein sequence ID" value="MFC4133760.1"/>
    <property type="molecule type" value="Genomic_DNA"/>
</dbReference>
<dbReference type="Proteomes" id="UP001595816">
    <property type="component" value="Unassembled WGS sequence"/>
</dbReference>
<gene>
    <name evidence="1" type="ORF">ACFOZ4_24375</name>
</gene>
<organism evidence="1 2">
    <name type="scientific">Hamadaea flava</name>
    <dbReference type="NCBI Taxonomy" id="1742688"/>
    <lineage>
        <taxon>Bacteria</taxon>
        <taxon>Bacillati</taxon>
        <taxon>Actinomycetota</taxon>
        <taxon>Actinomycetes</taxon>
        <taxon>Micromonosporales</taxon>
        <taxon>Micromonosporaceae</taxon>
        <taxon>Hamadaea</taxon>
    </lineage>
</organism>